<dbReference type="InterPro" id="IPR052178">
    <property type="entry name" value="Sec_Metab_Biosynth_SDR"/>
</dbReference>
<evidence type="ECO:0000256" key="2">
    <source>
        <dbReference type="ARBA" id="ARBA00022857"/>
    </source>
</evidence>
<evidence type="ECO:0008006" key="6">
    <source>
        <dbReference type="Google" id="ProtNLM"/>
    </source>
</evidence>
<dbReference type="CDD" id="cd05233">
    <property type="entry name" value="SDR_c"/>
    <property type="match status" value="1"/>
</dbReference>
<reference evidence="4 5" key="1">
    <citation type="journal article" date="2015" name="Genome Announc.">
        <title>Next-Generation Whole-Genome Sequencing of Eight Strains of Bacillus cereus, Isolated from Food.</title>
        <authorList>
            <person name="Krawczyk A.O."/>
            <person name="de Jong A."/>
            <person name="Eijlander R.T."/>
            <person name="Berendsen E.M."/>
            <person name="Holsappel S."/>
            <person name="Wells-Bennik M.H."/>
            <person name="Kuipers O.P."/>
        </authorList>
    </citation>
    <scope>NUCLEOTIDE SEQUENCE [LARGE SCALE GENOMIC DNA]</scope>
    <source>
        <strain evidence="4 5">B4147</strain>
    </source>
</reference>
<organism evidence="4 5">
    <name type="scientific">Bacillus wiedmannii</name>
    <dbReference type="NCBI Taxonomy" id="1890302"/>
    <lineage>
        <taxon>Bacteria</taxon>
        <taxon>Bacillati</taxon>
        <taxon>Bacillota</taxon>
        <taxon>Bacilli</taxon>
        <taxon>Bacillales</taxon>
        <taxon>Bacillaceae</taxon>
        <taxon>Bacillus</taxon>
        <taxon>Bacillus cereus group</taxon>
    </lineage>
</organism>
<dbReference type="AlphaFoldDB" id="A0A0G8CDF2"/>
<dbReference type="PROSITE" id="PS00061">
    <property type="entry name" value="ADH_SHORT"/>
    <property type="match status" value="1"/>
</dbReference>
<evidence type="ECO:0000313" key="5">
    <source>
        <dbReference type="Proteomes" id="UP000035350"/>
    </source>
</evidence>
<keyword evidence="3" id="KW-0560">Oxidoreductase</keyword>
<dbReference type="RefSeq" id="WP_046958270.1">
    <property type="nucleotide sequence ID" value="NZ_LCYN01000009.1"/>
</dbReference>
<name>A0A0G8CDF2_9BACI</name>
<reference evidence="5" key="2">
    <citation type="submission" date="2015-04" db="EMBL/GenBank/DDBJ databases">
        <title>Draft Genome Sequences of Eight Spore-Forming Food Isolates of Bacillus cereus Genome sequencing.</title>
        <authorList>
            <person name="Krawcyk A.O."/>
            <person name="de Jong A."/>
            <person name="Eijlander R.T."/>
            <person name="Berendsen E.M."/>
            <person name="Holsappel S."/>
            <person name="Wells-Bennik M."/>
            <person name="Kuipers O.P."/>
        </authorList>
    </citation>
    <scope>NUCLEOTIDE SEQUENCE [LARGE SCALE GENOMIC DNA]</scope>
    <source>
        <strain evidence="5">B4147</strain>
    </source>
</reference>
<dbReference type="Proteomes" id="UP000035350">
    <property type="component" value="Unassembled WGS sequence"/>
</dbReference>
<comment type="caution">
    <text evidence="4">The sequence shown here is derived from an EMBL/GenBank/DDBJ whole genome shotgun (WGS) entry which is preliminary data.</text>
</comment>
<evidence type="ECO:0000256" key="3">
    <source>
        <dbReference type="ARBA" id="ARBA00023002"/>
    </source>
</evidence>
<protein>
    <recommendedName>
        <fullName evidence="6">Short-chain dehydrogenase</fullName>
    </recommendedName>
</protein>
<dbReference type="PRINTS" id="PR00081">
    <property type="entry name" value="GDHRDH"/>
</dbReference>
<accession>A0A0G8CDF2</accession>
<dbReference type="InterPro" id="IPR020904">
    <property type="entry name" value="Sc_DH/Rdtase_CS"/>
</dbReference>
<sequence>MSGNILILGADGYIGKDLQTVIDDAKNIYCIDKTYKEKVMKDTNKVYFNLDVSQEEDIRFLSNYLEENNVTIDGVINLIGVNTLSNFYNVTNEAWDKTFDINIKSFVFLLKSIYSTLSHRVSIVSVASQNGIVAHEDRIAYGTSKAALIHLTKNLSIDLLKDQQRDIKVNCVSPSYIINDNNESYLKSFEGNKLLKKIPYRKFVEISDVTNVILFLMSDKSDAIRGQNIVVDYGYTIV</sequence>
<dbReference type="EMBL" id="LCYN01000009">
    <property type="protein sequence ID" value="KKZ97494.1"/>
    <property type="molecule type" value="Genomic_DNA"/>
</dbReference>
<dbReference type="Gene3D" id="3.40.50.720">
    <property type="entry name" value="NAD(P)-binding Rossmann-like Domain"/>
    <property type="match status" value="1"/>
</dbReference>
<dbReference type="InterPro" id="IPR036291">
    <property type="entry name" value="NAD(P)-bd_dom_sf"/>
</dbReference>
<dbReference type="PATRIC" id="fig|1396.433.peg.521"/>
<dbReference type="Pfam" id="PF13561">
    <property type="entry name" value="adh_short_C2"/>
    <property type="match status" value="1"/>
</dbReference>
<dbReference type="SUPFAM" id="SSF51735">
    <property type="entry name" value="NAD(P)-binding Rossmann-fold domains"/>
    <property type="match status" value="1"/>
</dbReference>
<proteinExistence type="inferred from homology"/>
<evidence type="ECO:0000256" key="1">
    <source>
        <dbReference type="ARBA" id="ARBA00006484"/>
    </source>
</evidence>
<comment type="similarity">
    <text evidence="1">Belongs to the short-chain dehydrogenases/reductases (SDR) family.</text>
</comment>
<keyword evidence="2" id="KW-0521">NADP</keyword>
<evidence type="ECO:0000313" key="4">
    <source>
        <dbReference type="EMBL" id="KKZ97494.1"/>
    </source>
</evidence>
<gene>
    <name evidence="4" type="ORF">B4147_3021</name>
</gene>
<dbReference type="InterPro" id="IPR002347">
    <property type="entry name" value="SDR_fam"/>
</dbReference>
<dbReference type="PANTHER" id="PTHR43618">
    <property type="entry name" value="7-ALPHA-HYDROXYSTEROID DEHYDROGENASE"/>
    <property type="match status" value="1"/>
</dbReference>
<dbReference type="PANTHER" id="PTHR43618:SF8">
    <property type="entry name" value="7ALPHA-HYDROXYSTEROID DEHYDROGENASE"/>
    <property type="match status" value="1"/>
</dbReference>
<dbReference type="GO" id="GO:0016491">
    <property type="term" value="F:oxidoreductase activity"/>
    <property type="evidence" value="ECO:0007669"/>
    <property type="project" value="UniProtKB-KW"/>
</dbReference>